<accession>A0ABU1TUU5</accession>
<sequence>MKNNFIILLLFIVTTNAFGQKNQEEILIASFLELNSKETNDDEVALNQAVQKFDEQLIYTLENYDITSFKTFEKGLDSLYTDFSVKKAETGNFELFTLRNGFDRWNYVLKDKKVVMKALKTFDYFYEIHTLSNDDFLLIKRMDDMSFSCFEAFVYRKNNQNEKSKITFSNHKILSVCSWINIDRTYYETNPTTGNEDLKGGLAHYKPLEIKFDDKRKTISYGFMSQTTRKKITRKAKYRNGSFKIKSYDARTFEE</sequence>
<keyword evidence="2" id="KW-1185">Reference proteome</keyword>
<dbReference type="RefSeq" id="WP_310028802.1">
    <property type="nucleotide sequence ID" value="NZ_JAVDVI010000024.1"/>
</dbReference>
<organism evidence="1 2">
    <name type="scientific">Flavobacterium arsenatis</name>
    <dbReference type="NCBI Taxonomy" id="1484332"/>
    <lineage>
        <taxon>Bacteria</taxon>
        <taxon>Pseudomonadati</taxon>
        <taxon>Bacteroidota</taxon>
        <taxon>Flavobacteriia</taxon>
        <taxon>Flavobacteriales</taxon>
        <taxon>Flavobacteriaceae</taxon>
        <taxon>Flavobacterium</taxon>
    </lineage>
</organism>
<evidence type="ECO:0000313" key="1">
    <source>
        <dbReference type="EMBL" id="MDR6969587.1"/>
    </source>
</evidence>
<gene>
    <name evidence="1" type="ORF">J2X31_003620</name>
</gene>
<dbReference type="EMBL" id="JAVDVI010000024">
    <property type="protein sequence ID" value="MDR6969587.1"/>
    <property type="molecule type" value="Genomic_DNA"/>
</dbReference>
<dbReference type="Proteomes" id="UP001255185">
    <property type="component" value="Unassembled WGS sequence"/>
</dbReference>
<comment type="caution">
    <text evidence="1">The sequence shown here is derived from an EMBL/GenBank/DDBJ whole genome shotgun (WGS) entry which is preliminary data.</text>
</comment>
<protein>
    <submittedName>
        <fullName evidence="1">Uncharacterized protein</fullName>
    </submittedName>
</protein>
<reference evidence="1 2" key="1">
    <citation type="submission" date="2023-07" db="EMBL/GenBank/DDBJ databases">
        <title>Sorghum-associated microbial communities from plants grown in Nebraska, USA.</title>
        <authorList>
            <person name="Schachtman D."/>
        </authorList>
    </citation>
    <scope>NUCLEOTIDE SEQUENCE [LARGE SCALE GENOMIC DNA]</scope>
    <source>
        <strain evidence="1 2">3773</strain>
    </source>
</reference>
<name>A0ABU1TUU5_9FLAO</name>
<evidence type="ECO:0000313" key="2">
    <source>
        <dbReference type="Proteomes" id="UP001255185"/>
    </source>
</evidence>
<proteinExistence type="predicted"/>